<dbReference type="EMBL" id="JACHXX010000016">
    <property type="protein sequence ID" value="MBB3166311.1"/>
    <property type="molecule type" value="Genomic_DNA"/>
</dbReference>
<evidence type="ECO:0000313" key="1">
    <source>
        <dbReference type="EMBL" id="MBB3166311.1"/>
    </source>
</evidence>
<name>A0ABR6GJ38_9HYPH</name>
<protein>
    <recommendedName>
        <fullName evidence="3">DUF2934 domain-containing protein</fullName>
    </recommendedName>
</protein>
<proteinExistence type="predicted"/>
<dbReference type="Pfam" id="PF11154">
    <property type="entry name" value="DUF2934"/>
    <property type="match status" value="1"/>
</dbReference>
<keyword evidence="2" id="KW-1185">Reference proteome</keyword>
<gene>
    <name evidence="1" type="ORF">FHS25_006828</name>
</gene>
<reference evidence="1 2" key="1">
    <citation type="submission" date="2020-08" db="EMBL/GenBank/DDBJ databases">
        <title>Genomic Encyclopedia of Type Strains, Phase III (KMG-III): the genomes of soil and plant-associated and newly described type strains.</title>
        <authorList>
            <person name="Whitman W."/>
        </authorList>
    </citation>
    <scope>NUCLEOTIDE SEQUENCE [LARGE SCALE GENOMIC DNA]</scope>
    <source>
        <strain evidence="1 2">CECT 8280</strain>
    </source>
</reference>
<comment type="caution">
    <text evidence="1">The sequence shown here is derived from an EMBL/GenBank/DDBJ whole genome shotgun (WGS) entry which is preliminary data.</text>
</comment>
<organism evidence="1 2">
    <name type="scientific">Rhizobium laguerreae</name>
    <dbReference type="NCBI Taxonomy" id="1076926"/>
    <lineage>
        <taxon>Bacteria</taxon>
        <taxon>Pseudomonadati</taxon>
        <taxon>Pseudomonadota</taxon>
        <taxon>Alphaproteobacteria</taxon>
        <taxon>Hyphomicrobiales</taxon>
        <taxon>Rhizobiaceae</taxon>
        <taxon>Rhizobium/Agrobacterium group</taxon>
        <taxon>Rhizobium</taxon>
    </lineage>
</organism>
<dbReference type="Proteomes" id="UP000542811">
    <property type="component" value="Unassembled WGS sequence"/>
</dbReference>
<accession>A0ABR6GJ38</accession>
<evidence type="ECO:0000313" key="2">
    <source>
        <dbReference type="Proteomes" id="UP000542811"/>
    </source>
</evidence>
<sequence>MIHLAERNQWIGKRAYALWEAAGRPDGKSAEHWHQAVEERDALERSRASIDGAEILARLGRQASGG</sequence>
<evidence type="ECO:0008006" key="3">
    <source>
        <dbReference type="Google" id="ProtNLM"/>
    </source>
</evidence>
<dbReference type="InterPro" id="IPR021327">
    <property type="entry name" value="DUF2934"/>
</dbReference>